<dbReference type="EC" id="3.5.4.5" evidence="4 15"/>
<evidence type="ECO:0000256" key="9">
    <source>
        <dbReference type="ARBA" id="ARBA00032005"/>
    </source>
</evidence>
<keyword evidence="8 14" id="KW-0862">Zinc</keyword>
<dbReference type="InterPro" id="IPR016193">
    <property type="entry name" value="Cytidine_deaminase-like"/>
</dbReference>
<name>A0A6P1M017_9BACT</name>
<dbReference type="InterPro" id="IPR006262">
    <property type="entry name" value="Cyt_deam_tetra"/>
</dbReference>
<dbReference type="GO" id="GO:0072527">
    <property type="term" value="P:pyrimidine-containing compound metabolic process"/>
    <property type="evidence" value="ECO:0007669"/>
    <property type="project" value="UniProtKB-ARBA"/>
</dbReference>
<dbReference type="Pfam" id="PF00383">
    <property type="entry name" value="dCMP_cyt_deam_1"/>
    <property type="match status" value="1"/>
</dbReference>
<evidence type="ECO:0000256" key="14">
    <source>
        <dbReference type="PIRSR" id="PIRSR606262-3"/>
    </source>
</evidence>
<comment type="cofactor">
    <cofactor evidence="1 14 15">
        <name>Zn(2+)</name>
        <dbReference type="ChEBI" id="CHEBI:29105"/>
    </cofactor>
</comment>
<evidence type="ECO:0000256" key="8">
    <source>
        <dbReference type="ARBA" id="ARBA00022833"/>
    </source>
</evidence>
<dbReference type="GO" id="GO:0004126">
    <property type="term" value="F:cytidine deaminase activity"/>
    <property type="evidence" value="ECO:0007669"/>
    <property type="project" value="UniProtKB-UniRule"/>
</dbReference>
<feature type="active site" description="Proton donor" evidence="12">
    <location>
        <position position="55"/>
    </location>
</feature>
<dbReference type="GO" id="GO:0042802">
    <property type="term" value="F:identical protein binding"/>
    <property type="evidence" value="ECO:0007669"/>
    <property type="project" value="UniProtKB-ARBA"/>
</dbReference>
<evidence type="ECO:0000256" key="2">
    <source>
        <dbReference type="ARBA" id="ARBA00003949"/>
    </source>
</evidence>
<feature type="binding site" evidence="14">
    <location>
        <position position="53"/>
    </location>
    <ligand>
        <name>Zn(2+)</name>
        <dbReference type="ChEBI" id="CHEBI:29105"/>
        <note>catalytic</note>
    </ligand>
</feature>
<dbReference type="PROSITE" id="PS00903">
    <property type="entry name" value="CYT_DCMP_DEAMINASES_1"/>
    <property type="match status" value="1"/>
</dbReference>
<evidence type="ECO:0000256" key="12">
    <source>
        <dbReference type="PIRSR" id="PIRSR606262-1"/>
    </source>
</evidence>
<proteinExistence type="inferred from homology"/>
<evidence type="ECO:0000256" key="1">
    <source>
        <dbReference type="ARBA" id="ARBA00001947"/>
    </source>
</evidence>
<comment type="similarity">
    <text evidence="3 15">Belongs to the cytidine and deoxycytidylate deaminase family.</text>
</comment>
<dbReference type="GO" id="GO:0005829">
    <property type="term" value="C:cytosol"/>
    <property type="evidence" value="ECO:0007669"/>
    <property type="project" value="TreeGrafter"/>
</dbReference>
<comment type="catalytic activity">
    <reaction evidence="11 15">
        <text>cytidine + H2O + H(+) = uridine + NH4(+)</text>
        <dbReference type="Rhea" id="RHEA:16069"/>
        <dbReference type="ChEBI" id="CHEBI:15377"/>
        <dbReference type="ChEBI" id="CHEBI:15378"/>
        <dbReference type="ChEBI" id="CHEBI:16704"/>
        <dbReference type="ChEBI" id="CHEBI:17562"/>
        <dbReference type="ChEBI" id="CHEBI:28938"/>
        <dbReference type="EC" id="3.5.4.5"/>
    </reaction>
</comment>
<evidence type="ECO:0000313" key="18">
    <source>
        <dbReference type="Proteomes" id="UP000464954"/>
    </source>
</evidence>
<dbReference type="PROSITE" id="PS51747">
    <property type="entry name" value="CYT_DCMP_DEAMINASES_2"/>
    <property type="match status" value="1"/>
</dbReference>
<keyword evidence="18" id="KW-1185">Reference proteome</keyword>
<keyword evidence="6 14" id="KW-0479">Metal-binding</keyword>
<dbReference type="NCBIfam" id="NF004064">
    <property type="entry name" value="PRK05578.1"/>
    <property type="match status" value="1"/>
</dbReference>
<evidence type="ECO:0000256" key="4">
    <source>
        <dbReference type="ARBA" id="ARBA00012783"/>
    </source>
</evidence>
<feature type="domain" description="CMP/dCMP-type deaminase" evidence="16">
    <location>
        <begin position="1"/>
        <end position="114"/>
    </location>
</feature>
<evidence type="ECO:0000256" key="3">
    <source>
        <dbReference type="ARBA" id="ARBA00006576"/>
    </source>
</evidence>
<evidence type="ECO:0000256" key="11">
    <source>
        <dbReference type="ARBA" id="ARBA00049558"/>
    </source>
</evidence>
<feature type="binding site" evidence="13">
    <location>
        <begin position="42"/>
        <end position="48"/>
    </location>
    <ligand>
        <name>substrate</name>
    </ligand>
</feature>
<evidence type="ECO:0000313" key="17">
    <source>
        <dbReference type="EMBL" id="QHI68139.1"/>
    </source>
</evidence>
<dbReference type="EMBL" id="CP047593">
    <property type="protein sequence ID" value="QHI68139.1"/>
    <property type="molecule type" value="Genomic_DNA"/>
</dbReference>
<evidence type="ECO:0000256" key="15">
    <source>
        <dbReference type="RuleBase" id="RU364006"/>
    </source>
</evidence>
<protein>
    <recommendedName>
        <fullName evidence="5 15">Cytidine deaminase</fullName>
        <ecNumber evidence="4 15">3.5.4.5</ecNumber>
    </recommendedName>
    <alternativeName>
        <fullName evidence="9 15">Cytidine aminohydrolase</fullName>
    </alternativeName>
</protein>
<feature type="binding site" evidence="14">
    <location>
        <position position="89"/>
    </location>
    <ligand>
        <name>Zn(2+)</name>
        <dbReference type="ChEBI" id="CHEBI:29105"/>
        <note>catalytic</note>
    </ligand>
</feature>
<gene>
    <name evidence="17" type="ORF">GT409_01300</name>
</gene>
<accession>A0A6P1M017</accession>
<comment type="catalytic activity">
    <reaction evidence="10 15">
        <text>2'-deoxycytidine + H2O + H(+) = 2'-deoxyuridine + NH4(+)</text>
        <dbReference type="Rhea" id="RHEA:13433"/>
        <dbReference type="ChEBI" id="CHEBI:15377"/>
        <dbReference type="ChEBI" id="CHEBI:15378"/>
        <dbReference type="ChEBI" id="CHEBI:15698"/>
        <dbReference type="ChEBI" id="CHEBI:16450"/>
        <dbReference type="ChEBI" id="CHEBI:28938"/>
        <dbReference type="EC" id="3.5.4.5"/>
    </reaction>
</comment>
<dbReference type="CDD" id="cd01283">
    <property type="entry name" value="cytidine_deaminase"/>
    <property type="match status" value="1"/>
</dbReference>
<dbReference type="KEGG" id="taer:GT409_01300"/>
<organism evidence="17 18">
    <name type="scientific">Tichowtungia aerotolerans</name>
    <dbReference type="NCBI Taxonomy" id="2697043"/>
    <lineage>
        <taxon>Bacteria</taxon>
        <taxon>Pseudomonadati</taxon>
        <taxon>Kiritimatiellota</taxon>
        <taxon>Tichowtungiia</taxon>
        <taxon>Tichowtungiales</taxon>
        <taxon>Tichowtungiaceae</taxon>
        <taxon>Tichowtungia</taxon>
    </lineage>
</organism>
<dbReference type="FunFam" id="3.40.140.10:FF:000008">
    <property type="entry name" value="Cytidine deaminase"/>
    <property type="match status" value="1"/>
</dbReference>
<dbReference type="InterPro" id="IPR050202">
    <property type="entry name" value="Cyt/Deoxycyt_deaminase"/>
</dbReference>
<dbReference type="InterPro" id="IPR002125">
    <property type="entry name" value="CMP_dCMP_dom"/>
</dbReference>
<comment type="function">
    <text evidence="2 15">This enzyme scavenges exogenous and endogenous cytidine and 2'-deoxycytidine for UMP synthesis.</text>
</comment>
<dbReference type="PANTHER" id="PTHR11644:SF2">
    <property type="entry name" value="CYTIDINE DEAMINASE"/>
    <property type="match status" value="1"/>
</dbReference>
<evidence type="ECO:0000256" key="10">
    <source>
        <dbReference type="ARBA" id="ARBA00049252"/>
    </source>
</evidence>
<dbReference type="Gene3D" id="3.40.140.10">
    <property type="entry name" value="Cytidine Deaminase, domain 2"/>
    <property type="match status" value="1"/>
</dbReference>
<feature type="binding site" evidence="14">
    <location>
        <position position="86"/>
    </location>
    <ligand>
        <name>Zn(2+)</name>
        <dbReference type="ChEBI" id="CHEBI:29105"/>
        <note>catalytic</note>
    </ligand>
</feature>
<dbReference type="NCBIfam" id="TIGR01354">
    <property type="entry name" value="cyt_deam_tetra"/>
    <property type="match status" value="1"/>
</dbReference>
<evidence type="ECO:0000259" key="16">
    <source>
        <dbReference type="PROSITE" id="PS51747"/>
    </source>
</evidence>
<evidence type="ECO:0000256" key="13">
    <source>
        <dbReference type="PIRSR" id="PIRSR606262-2"/>
    </source>
</evidence>
<dbReference type="GO" id="GO:0055086">
    <property type="term" value="P:nucleobase-containing small molecule metabolic process"/>
    <property type="evidence" value="ECO:0007669"/>
    <property type="project" value="UniProtKB-ARBA"/>
</dbReference>
<dbReference type="InterPro" id="IPR016192">
    <property type="entry name" value="APOBEC/CMP_deaminase_Zn-bd"/>
</dbReference>
<reference evidence="17 18" key="1">
    <citation type="submission" date="2020-01" db="EMBL/GenBank/DDBJ databases">
        <title>Ponticoccus aerotolerans gen. nov., sp. nov., an anaerobic bacterium and proposal of Ponticoccusceae fam. nov., Ponticoccusles ord. nov. and Ponticoccuse classis nov. in the phylum Kiritimatiellaeota.</title>
        <authorList>
            <person name="Zhou L.Y."/>
            <person name="Du Z.J."/>
        </authorList>
    </citation>
    <scope>NUCLEOTIDE SEQUENCE [LARGE SCALE GENOMIC DNA]</scope>
    <source>
        <strain evidence="17 18">S-5007</strain>
    </source>
</reference>
<dbReference type="GO" id="GO:0008270">
    <property type="term" value="F:zinc ion binding"/>
    <property type="evidence" value="ECO:0007669"/>
    <property type="project" value="UniProtKB-UniRule"/>
</dbReference>
<keyword evidence="7 15" id="KW-0378">Hydrolase</keyword>
<evidence type="ECO:0000256" key="6">
    <source>
        <dbReference type="ARBA" id="ARBA00022723"/>
    </source>
</evidence>
<evidence type="ECO:0000256" key="7">
    <source>
        <dbReference type="ARBA" id="ARBA00022801"/>
    </source>
</evidence>
<dbReference type="SUPFAM" id="SSF53927">
    <property type="entry name" value="Cytidine deaminase-like"/>
    <property type="match status" value="1"/>
</dbReference>
<dbReference type="AlphaFoldDB" id="A0A6P1M017"/>
<evidence type="ECO:0000256" key="5">
    <source>
        <dbReference type="ARBA" id="ARBA00018266"/>
    </source>
</evidence>
<dbReference type="PANTHER" id="PTHR11644">
    <property type="entry name" value="CYTIDINE DEAMINASE"/>
    <property type="match status" value="1"/>
</dbReference>
<sequence>MKPPELLETARAAARQAYAPYSGFKVGAALLCADGTVFTGCNIENASYGLTNCAERTAVFSAIAAGRRDFVAMAVVADGEGVPYPCGACRQVLSEFCREEFSVYVATADALDDYEVICLTVLLPNRFKLID</sequence>
<dbReference type="RefSeq" id="WP_160626172.1">
    <property type="nucleotide sequence ID" value="NZ_CP047593.1"/>
</dbReference>
<dbReference type="Proteomes" id="UP000464954">
    <property type="component" value="Chromosome"/>
</dbReference>